<dbReference type="InterPro" id="IPR043502">
    <property type="entry name" value="DNA/RNA_pol_sf"/>
</dbReference>
<dbReference type="SUPFAM" id="SSF56672">
    <property type="entry name" value="DNA/RNA polymerases"/>
    <property type="match status" value="1"/>
</dbReference>
<gene>
    <name evidence="4" type="ORF">AVEN_246522_1</name>
</gene>
<dbReference type="OrthoDB" id="8021718at2759"/>
<evidence type="ECO:0000256" key="1">
    <source>
        <dbReference type="PROSITE-ProRule" id="PRU00497"/>
    </source>
</evidence>
<dbReference type="GO" id="GO:0004190">
    <property type="term" value="F:aspartic-type endopeptidase activity"/>
    <property type="evidence" value="ECO:0007669"/>
    <property type="project" value="InterPro"/>
</dbReference>
<accession>A0A4Y2LWV2</accession>
<dbReference type="GO" id="GO:0008010">
    <property type="term" value="F:structural constituent of chitin-based larval cuticle"/>
    <property type="evidence" value="ECO:0007669"/>
    <property type="project" value="TreeGrafter"/>
</dbReference>
<dbReference type="PROSITE" id="PS51155">
    <property type="entry name" value="CHIT_BIND_RR_2"/>
    <property type="match status" value="1"/>
</dbReference>
<dbReference type="PRINTS" id="PR00947">
    <property type="entry name" value="CUTICLE"/>
</dbReference>
<dbReference type="Proteomes" id="UP000499080">
    <property type="component" value="Unassembled WGS sequence"/>
</dbReference>
<dbReference type="InterPro" id="IPR050468">
    <property type="entry name" value="Cuticle_Struct_Prot"/>
</dbReference>
<keyword evidence="5" id="KW-1185">Reference proteome</keyword>
<dbReference type="Pfam" id="PF00379">
    <property type="entry name" value="Chitin_bind_4"/>
    <property type="match status" value="1"/>
</dbReference>
<dbReference type="PROSITE" id="PS50175">
    <property type="entry name" value="ASP_PROT_RETROV"/>
    <property type="match status" value="1"/>
</dbReference>
<protein>
    <recommendedName>
        <fullName evidence="3">Peptidase A2 domain-containing protein</fullName>
    </recommendedName>
</protein>
<reference evidence="4 5" key="1">
    <citation type="journal article" date="2019" name="Sci. Rep.">
        <title>Orb-weaving spider Araneus ventricosus genome elucidates the spidroin gene catalogue.</title>
        <authorList>
            <person name="Kono N."/>
            <person name="Nakamura H."/>
            <person name="Ohtoshi R."/>
            <person name="Moran D.A.P."/>
            <person name="Shinohara A."/>
            <person name="Yoshida Y."/>
            <person name="Fujiwara M."/>
            <person name="Mori M."/>
            <person name="Tomita M."/>
            <person name="Arakawa K."/>
        </authorList>
    </citation>
    <scope>NUCLEOTIDE SEQUENCE [LARGE SCALE GENOMIC DNA]</scope>
</reference>
<dbReference type="InterPro" id="IPR000618">
    <property type="entry name" value="Insect_cuticle"/>
</dbReference>
<dbReference type="EMBL" id="BGPR01006325">
    <property type="protein sequence ID" value="GBN17996.1"/>
    <property type="molecule type" value="Genomic_DNA"/>
</dbReference>
<evidence type="ECO:0000256" key="2">
    <source>
        <dbReference type="SAM" id="MobiDB-lite"/>
    </source>
</evidence>
<feature type="domain" description="Peptidase A2" evidence="3">
    <location>
        <begin position="50"/>
        <end position="64"/>
    </location>
</feature>
<dbReference type="Gene3D" id="3.10.10.10">
    <property type="entry name" value="HIV Type 1 Reverse Transcriptase, subunit A, domain 1"/>
    <property type="match status" value="1"/>
</dbReference>
<dbReference type="GO" id="GO:0071897">
    <property type="term" value="P:DNA biosynthetic process"/>
    <property type="evidence" value="ECO:0007669"/>
    <property type="project" value="UniProtKB-ARBA"/>
</dbReference>
<dbReference type="PANTHER" id="PTHR10380">
    <property type="entry name" value="CUTICLE PROTEIN"/>
    <property type="match status" value="1"/>
</dbReference>
<dbReference type="GO" id="GO:0006508">
    <property type="term" value="P:proteolysis"/>
    <property type="evidence" value="ECO:0007669"/>
    <property type="project" value="InterPro"/>
</dbReference>
<dbReference type="PROSITE" id="PS00141">
    <property type="entry name" value="ASP_PROTEASE"/>
    <property type="match status" value="1"/>
</dbReference>
<dbReference type="GO" id="GO:0062129">
    <property type="term" value="C:chitin-based extracellular matrix"/>
    <property type="evidence" value="ECO:0007669"/>
    <property type="project" value="TreeGrafter"/>
</dbReference>
<keyword evidence="1" id="KW-0193">Cuticle</keyword>
<evidence type="ECO:0000313" key="4">
    <source>
        <dbReference type="EMBL" id="GBN17996.1"/>
    </source>
</evidence>
<feature type="region of interest" description="Disordered" evidence="2">
    <location>
        <begin position="1"/>
        <end position="21"/>
    </location>
</feature>
<sequence>MSTSLQLESKTTRKSGKLKSTVSSATNSAAENVKECRKFRLFVCDRRSNLHFLVDSGADVSIIPATSQNKKKVEYQLYADNGTEISTYGIKLLNLDLGLRRDFQFPFIIAEVTKGDIIAISSDDIVSILNKFIKHSNLLLKYPEISRPNPFSKQIKHDVKHFIETNGQPIHAIARQLDPKRLTIAKEEFTFMLNNEIIRPSNSQWSSPLHLVSKKYVSYRQCGDYRQLNAQTIPVSTQYLDITAAQVAPDESIAAKILHMKEIFLIAILLTAAYADEDENFGYDYSHEEDSKENEKPYHFGYEIEDANGKQHRHEHKDPDGTIRGSYGFVDDHGVHREVHYVADDFGFRAQVVTNEKGTESKHPADVHLHSLYSPHKDVYVNEKEGHHY</sequence>
<dbReference type="InterPro" id="IPR001969">
    <property type="entry name" value="Aspartic_peptidase_AS"/>
</dbReference>
<name>A0A4Y2LWV2_ARAVE</name>
<dbReference type="AlphaFoldDB" id="A0A4Y2LWV2"/>
<proteinExistence type="predicted"/>
<comment type="caution">
    <text evidence="4">The sequence shown here is derived from an EMBL/GenBank/DDBJ whole genome shotgun (WGS) entry which is preliminary data.</text>
</comment>
<organism evidence="4 5">
    <name type="scientific">Araneus ventricosus</name>
    <name type="common">Orbweaver spider</name>
    <name type="synonym">Epeira ventricosa</name>
    <dbReference type="NCBI Taxonomy" id="182803"/>
    <lineage>
        <taxon>Eukaryota</taxon>
        <taxon>Metazoa</taxon>
        <taxon>Ecdysozoa</taxon>
        <taxon>Arthropoda</taxon>
        <taxon>Chelicerata</taxon>
        <taxon>Arachnida</taxon>
        <taxon>Araneae</taxon>
        <taxon>Araneomorphae</taxon>
        <taxon>Entelegynae</taxon>
        <taxon>Araneoidea</taxon>
        <taxon>Araneidae</taxon>
        <taxon>Araneus</taxon>
    </lineage>
</organism>
<dbReference type="InterPro" id="IPR001995">
    <property type="entry name" value="Peptidase_A2_cat"/>
</dbReference>
<evidence type="ECO:0000313" key="5">
    <source>
        <dbReference type="Proteomes" id="UP000499080"/>
    </source>
</evidence>
<evidence type="ECO:0000259" key="3">
    <source>
        <dbReference type="PROSITE" id="PS50175"/>
    </source>
</evidence>